<keyword evidence="5" id="KW-0735">Signal-anchor</keyword>
<proteinExistence type="inferred from homology"/>
<dbReference type="EMBL" id="CM000882">
    <property type="protein sequence ID" value="KQK01498.1"/>
    <property type="molecule type" value="Genomic_DNA"/>
</dbReference>
<dbReference type="InterPro" id="IPR029962">
    <property type="entry name" value="TBL"/>
</dbReference>
<dbReference type="STRING" id="15368.I1IE95"/>
<dbReference type="Gramene" id="KQK01498">
    <property type="protein sequence ID" value="KQK01498"/>
    <property type="gene ID" value="BRADI_3g56217v3"/>
</dbReference>
<evidence type="ECO:0000256" key="5">
    <source>
        <dbReference type="ARBA" id="ARBA00022968"/>
    </source>
</evidence>
<feature type="transmembrane region" description="Helical" evidence="11">
    <location>
        <begin position="12"/>
        <end position="31"/>
    </location>
</feature>
<dbReference type="EnsemblPlants" id="KQK01498">
    <property type="protein sequence ID" value="KQK01498"/>
    <property type="gene ID" value="BRADI_3g56217v3"/>
</dbReference>
<keyword evidence="4 11" id="KW-0812">Transmembrane</keyword>
<dbReference type="PANTHER" id="PTHR32285:SF43">
    <property type="entry name" value="OS02G0729100 PROTEIN"/>
    <property type="match status" value="1"/>
</dbReference>
<dbReference type="OMA" id="LSDTNWF"/>
<gene>
    <name evidence="15" type="primary">LOC100823774</name>
    <name evidence="14" type="ORF">BRADI_3g56217v3</name>
</gene>
<dbReference type="eggNOG" id="ENOG502R7P7">
    <property type="taxonomic scope" value="Eukaryota"/>
</dbReference>
<dbReference type="GO" id="GO:0016413">
    <property type="term" value="F:O-acetyltransferase activity"/>
    <property type="evidence" value="ECO:0000318"/>
    <property type="project" value="GO_Central"/>
</dbReference>
<dbReference type="InterPro" id="IPR026057">
    <property type="entry name" value="TBL_C"/>
</dbReference>
<evidence type="ECO:0000256" key="2">
    <source>
        <dbReference type="ARBA" id="ARBA00007727"/>
    </source>
</evidence>
<evidence type="ECO:0000313" key="16">
    <source>
        <dbReference type="Proteomes" id="UP000008810"/>
    </source>
</evidence>
<organism evidence="15">
    <name type="scientific">Brachypodium distachyon</name>
    <name type="common">Purple false brome</name>
    <name type="synonym">Trachynia distachya</name>
    <dbReference type="NCBI Taxonomy" id="15368"/>
    <lineage>
        <taxon>Eukaryota</taxon>
        <taxon>Viridiplantae</taxon>
        <taxon>Streptophyta</taxon>
        <taxon>Embryophyta</taxon>
        <taxon>Tracheophyta</taxon>
        <taxon>Spermatophyta</taxon>
        <taxon>Magnoliopsida</taxon>
        <taxon>Liliopsida</taxon>
        <taxon>Poales</taxon>
        <taxon>Poaceae</taxon>
        <taxon>BOP clade</taxon>
        <taxon>Pooideae</taxon>
        <taxon>Stipodae</taxon>
        <taxon>Brachypodieae</taxon>
        <taxon>Brachypodium</taxon>
    </lineage>
</organism>
<keyword evidence="16" id="KW-1185">Reference proteome</keyword>
<evidence type="ECO:0000256" key="1">
    <source>
        <dbReference type="ARBA" id="ARBA00004323"/>
    </source>
</evidence>
<evidence type="ECO:0000256" key="4">
    <source>
        <dbReference type="ARBA" id="ARBA00022692"/>
    </source>
</evidence>
<evidence type="ECO:0000313" key="14">
    <source>
        <dbReference type="EMBL" id="KQK01498.1"/>
    </source>
</evidence>
<keyword evidence="10" id="KW-0325">Glycoprotein</keyword>
<evidence type="ECO:0000256" key="6">
    <source>
        <dbReference type="ARBA" id="ARBA00022989"/>
    </source>
</evidence>
<evidence type="ECO:0000256" key="8">
    <source>
        <dbReference type="ARBA" id="ARBA00023136"/>
    </source>
</evidence>
<dbReference type="AlphaFoldDB" id="I1IE95"/>
<reference evidence="14" key="2">
    <citation type="submission" date="2017-06" db="EMBL/GenBank/DDBJ databases">
        <title>WGS assembly of Brachypodium distachyon.</title>
        <authorList>
            <consortium name="The International Brachypodium Initiative"/>
            <person name="Lucas S."/>
            <person name="Harmon-Smith M."/>
            <person name="Lail K."/>
            <person name="Tice H."/>
            <person name="Grimwood J."/>
            <person name="Bruce D."/>
            <person name="Barry K."/>
            <person name="Shu S."/>
            <person name="Lindquist E."/>
            <person name="Wang M."/>
            <person name="Pitluck S."/>
            <person name="Vogel J.P."/>
            <person name="Garvin D.F."/>
            <person name="Mockler T.C."/>
            <person name="Schmutz J."/>
            <person name="Rokhsar D."/>
            <person name="Bevan M.W."/>
        </authorList>
    </citation>
    <scope>NUCLEOTIDE SEQUENCE</scope>
    <source>
        <strain evidence="14">Bd21</strain>
    </source>
</reference>
<dbReference type="Pfam" id="PF14416">
    <property type="entry name" value="PMR5N"/>
    <property type="match status" value="1"/>
</dbReference>
<name>I1IE95_BRADI</name>
<keyword evidence="7" id="KW-0333">Golgi apparatus</keyword>
<evidence type="ECO:0000256" key="3">
    <source>
        <dbReference type="ARBA" id="ARBA00022679"/>
    </source>
</evidence>
<dbReference type="GO" id="GO:0000139">
    <property type="term" value="C:Golgi membrane"/>
    <property type="evidence" value="ECO:0007669"/>
    <property type="project" value="UniProtKB-SubCell"/>
</dbReference>
<dbReference type="HOGENOM" id="CLU_020953_6_1_1"/>
<dbReference type="OrthoDB" id="630188at2759"/>
<dbReference type="GO" id="GO:1990538">
    <property type="term" value="F:xylan O-acetyltransferase activity"/>
    <property type="evidence" value="ECO:0007669"/>
    <property type="project" value="UniProtKB-ARBA"/>
</dbReference>
<keyword evidence="6 11" id="KW-1133">Transmembrane helix</keyword>
<feature type="domain" description="Trichome birefringence-like C-terminal" evidence="12">
    <location>
        <begin position="117"/>
        <end position="417"/>
    </location>
</feature>
<protein>
    <submittedName>
        <fullName evidence="14 15">Uncharacterized protein</fullName>
    </submittedName>
</protein>
<evidence type="ECO:0000256" key="11">
    <source>
        <dbReference type="SAM" id="Phobius"/>
    </source>
</evidence>
<evidence type="ECO:0000259" key="12">
    <source>
        <dbReference type="Pfam" id="PF13839"/>
    </source>
</evidence>
<dbReference type="PANTHER" id="PTHR32285">
    <property type="entry name" value="PROTEIN TRICHOME BIREFRINGENCE-LIKE 9-RELATED"/>
    <property type="match status" value="1"/>
</dbReference>
<dbReference type="GeneID" id="100823774"/>
<evidence type="ECO:0000256" key="10">
    <source>
        <dbReference type="ARBA" id="ARBA00023180"/>
    </source>
</evidence>
<comment type="subcellular location">
    <subcellularLocation>
        <location evidence="1">Golgi apparatus membrane</location>
        <topology evidence="1">Single-pass type II membrane protein</topology>
    </subcellularLocation>
</comment>
<reference evidence="14 15" key="1">
    <citation type="journal article" date="2010" name="Nature">
        <title>Genome sequencing and analysis of the model grass Brachypodium distachyon.</title>
        <authorList>
            <consortium name="International Brachypodium Initiative"/>
        </authorList>
    </citation>
    <scope>NUCLEOTIDE SEQUENCE [LARGE SCALE GENOMIC DNA]</scope>
    <source>
        <strain evidence="14">Bd21</strain>
        <strain evidence="15">cv. Bd21</strain>
    </source>
</reference>
<keyword evidence="9" id="KW-1015">Disulfide bond</keyword>
<dbReference type="InterPro" id="IPR025846">
    <property type="entry name" value="TBL_N"/>
</dbReference>
<reference evidence="15" key="3">
    <citation type="submission" date="2018-08" db="UniProtKB">
        <authorList>
            <consortium name="EnsemblPlants"/>
        </authorList>
    </citation>
    <scope>IDENTIFICATION</scope>
    <source>
        <strain evidence="15">cv. Bd21</strain>
    </source>
</reference>
<dbReference type="GO" id="GO:0005794">
    <property type="term" value="C:Golgi apparatus"/>
    <property type="evidence" value="ECO:0000318"/>
    <property type="project" value="GO_Central"/>
</dbReference>
<dbReference type="KEGG" id="bdi:100823774"/>
<comment type="similarity">
    <text evidence="2">Belongs to the PC-esterase family. TBL subfamily.</text>
</comment>
<evidence type="ECO:0000256" key="7">
    <source>
        <dbReference type="ARBA" id="ARBA00023034"/>
    </source>
</evidence>
<dbReference type="Pfam" id="PF13839">
    <property type="entry name" value="PC-Esterase"/>
    <property type="match status" value="1"/>
</dbReference>
<dbReference type="RefSeq" id="XP_003570452.1">
    <property type="nucleotide sequence ID" value="XM_003570404.4"/>
</dbReference>
<keyword evidence="8 11" id="KW-0472">Membrane</keyword>
<evidence type="ECO:0000256" key="9">
    <source>
        <dbReference type="ARBA" id="ARBA00023157"/>
    </source>
</evidence>
<evidence type="ECO:0000259" key="13">
    <source>
        <dbReference type="Pfam" id="PF14416"/>
    </source>
</evidence>
<dbReference type="Proteomes" id="UP000008810">
    <property type="component" value="Chromosome 3"/>
</dbReference>
<keyword evidence="3" id="KW-0808">Transferase</keyword>
<feature type="domain" description="Trichome birefringence-like N-terminal" evidence="13">
    <location>
        <begin position="62"/>
        <end position="116"/>
    </location>
</feature>
<evidence type="ECO:0000313" key="15">
    <source>
        <dbReference type="EnsemblPlants" id="KQK01498"/>
    </source>
</evidence>
<accession>I1IE95</accession>
<sequence>MKSHKSSPKRSAAIAAPVAFLLALGLLSLYHSAFSPRRYPRVVDVASSSSSSSSSSSGDAGTCDLTRGEWVPEAAGAAPYYTNLTCPFIDDLQNCMKFGKPSLDFVRWRWRPDGCELPRFNAARFLDAMRGKSIAFVGDSLARNHFKSLLCLLSSVAQPAEVVGAAEREVDATGRVVRRDFYYGSHDFTASLFWSPFLVRANLSNATIGMWDVHLDEPDARWAAHVASFDHVVLSGTNWFLRPSVYHERGRAVARNNNAIVRGSNLRELAVPRALRAAFRVALGAIVDADGGFGGKAVLRTVTPAHFENGEWNTGGDCVRTRPYRRGDRALGAFEAEYRGAQVEALREAEAKARAKGKGKELLLMDVTGAMDLRPDAHPSRYGHLPGGTVEGNFIVDCLHWCLPGPIDMWSELLFQMLVHQ</sequence>